<organism evidence="3 4">
    <name type="scientific">Actinomadura barringtoniae</name>
    <dbReference type="NCBI Taxonomy" id="1427535"/>
    <lineage>
        <taxon>Bacteria</taxon>
        <taxon>Bacillati</taxon>
        <taxon>Actinomycetota</taxon>
        <taxon>Actinomycetes</taxon>
        <taxon>Streptosporangiales</taxon>
        <taxon>Thermomonosporaceae</taxon>
        <taxon>Actinomadura</taxon>
    </lineage>
</organism>
<evidence type="ECO:0000259" key="2">
    <source>
        <dbReference type="Pfam" id="PF03372"/>
    </source>
</evidence>
<keyword evidence="4" id="KW-1185">Reference proteome</keyword>
<dbReference type="Pfam" id="PF03372">
    <property type="entry name" value="Exo_endo_phos"/>
    <property type="match status" value="1"/>
</dbReference>
<comment type="caution">
    <text evidence="3">The sequence shown here is derived from an EMBL/GenBank/DDBJ whole genome shotgun (WGS) entry which is preliminary data.</text>
</comment>
<name>A0A939PLY0_9ACTN</name>
<dbReference type="AlphaFoldDB" id="A0A939PLY0"/>
<dbReference type="InterPro" id="IPR036691">
    <property type="entry name" value="Endo/exonu/phosph_ase_sf"/>
</dbReference>
<dbReference type="RefSeq" id="WP_208259456.1">
    <property type="nucleotide sequence ID" value="NZ_JAGEOJ010000013.1"/>
</dbReference>
<dbReference type="Gene3D" id="3.60.10.10">
    <property type="entry name" value="Endonuclease/exonuclease/phosphatase"/>
    <property type="match status" value="1"/>
</dbReference>
<dbReference type="EMBL" id="JAGEOJ010000013">
    <property type="protein sequence ID" value="MBO2451579.1"/>
    <property type="molecule type" value="Genomic_DNA"/>
</dbReference>
<feature type="transmembrane region" description="Helical" evidence="1">
    <location>
        <begin position="61"/>
        <end position="79"/>
    </location>
</feature>
<proteinExistence type="predicted"/>
<keyword evidence="3" id="KW-0540">Nuclease</keyword>
<feature type="transmembrane region" description="Helical" evidence="1">
    <location>
        <begin position="33"/>
        <end position="54"/>
    </location>
</feature>
<evidence type="ECO:0000256" key="1">
    <source>
        <dbReference type="SAM" id="Phobius"/>
    </source>
</evidence>
<dbReference type="InterPro" id="IPR005135">
    <property type="entry name" value="Endo/exonuclease/phosphatase"/>
</dbReference>
<feature type="domain" description="Endonuclease/exonuclease/phosphatase" evidence="2">
    <location>
        <begin position="96"/>
        <end position="292"/>
    </location>
</feature>
<sequence length="302" mass="32995">MGRWVSWLLVIPFAVFAALRLSSWTPTWRWASIVAFTPYVAAASLIPLLVALILQRWPAALAALATTAVFALIVMPRAIPNGNPPAHGMRLRVLASNVSGGQADAVSLVKLVRELHPDVLTIQELTREEAQRLDQAGLRSFLPHSVDRSAPAQGSGIYSRLPLTEQPMIELGGFRQARATINGVEIVSVHPCSPSDVHDTPCWSQGLRALPRAGGPLRVLAGDFNSTLDHPPLRHLLSSGYRDAADVKGQGLRPTWPQRFWNVPPFTLDHVLADHRIAVEDFKVLPLTGTDHHPVFAALRLP</sequence>
<keyword evidence="3" id="KW-0255">Endonuclease</keyword>
<keyword evidence="1" id="KW-1133">Transmembrane helix</keyword>
<dbReference type="Proteomes" id="UP000669179">
    <property type="component" value="Unassembled WGS sequence"/>
</dbReference>
<keyword evidence="3" id="KW-0378">Hydrolase</keyword>
<evidence type="ECO:0000313" key="4">
    <source>
        <dbReference type="Proteomes" id="UP000669179"/>
    </source>
</evidence>
<protein>
    <submittedName>
        <fullName evidence="3">Endonuclease/exonuclease/phosphatase family protein</fullName>
    </submittedName>
</protein>
<gene>
    <name evidence="3" type="ORF">J4573_31120</name>
</gene>
<dbReference type="GO" id="GO:0004519">
    <property type="term" value="F:endonuclease activity"/>
    <property type="evidence" value="ECO:0007669"/>
    <property type="project" value="UniProtKB-KW"/>
</dbReference>
<keyword evidence="1" id="KW-0472">Membrane</keyword>
<keyword evidence="1" id="KW-0812">Transmembrane</keyword>
<reference evidence="3" key="1">
    <citation type="submission" date="2021-03" db="EMBL/GenBank/DDBJ databases">
        <authorList>
            <person name="Kanchanasin P."/>
            <person name="Saeng-In P."/>
            <person name="Phongsopitanun W."/>
            <person name="Yuki M."/>
            <person name="Kudo T."/>
            <person name="Ohkuma M."/>
            <person name="Tanasupawat S."/>
        </authorList>
    </citation>
    <scope>NUCLEOTIDE SEQUENCE</scope>
    <source>
        <strain evidence="3">GKU 128</strain>
    </source>
</reference>
<dbReference type="SUPFAM" id="SSF56219">
    <property type="entry name" value="DNase I-like"/>
    <property type="match status" value="1"/>
</dbReference>
<evidence type="ECO:0000313" key="3">
    <source>
        <dbReference type="EMBL" id="MBO2451579.1"/>
    </source>
</evidence>
<accession>A0A939PLY0</accession>